<dbReference type="Gene3D" id="1.25.40.10">
    <property type="entry name" value="Tetratricopeptide repeat domain"/>
    <property type="match status" value="1"/>
</dbReference>
<accession>A0A370WRZ7</accession>
<sequence length="151" mass="16932">MNHLRWLCVTALLLAACSKESSMSSSSDLAPLKAKLTFTCTHEADRLPPLNSDADQLFTYARYLEKKKGPKDFNAVARYYRIAAAYGHYKANHNLQVLVSEGLADSPNRHEETIALVQQLIKDGVPGGYYDMAYYLELGYGVKQDQELALR</sequence>
<organism evidence="1 2">
    <name type="scientific">Dyella monticola</name>
    <dbReference type="NCBI Taxonomy" id="1927958"/>
    <lineage>
        <taxon>Bacteria</taxon>
        <taxon>Pseudomonadati</taxon>
        <taxon>Pseudomonadota</taxon>
        <taxon>Gammaproteobacteria</taxon>
        <taxon>Lysobacterales</taxon>
        <taxon>Rhodanobacteraceae</taxon>
        <taxon>Dyella</taxon>
    </lineage>
</organism>
<dbReference type="EMBL" id="QRBE01000039">
    <property type="protein sequence ID" value="RDS78715.1"/>
    <property type="molecule type" value="Genomic_DNA"/>
</dbReference>
<evidence type="ECO:0000313" key="1">
    <source>
        <dbReference type="EMBL" id="RDS78715.1"/>
    </source>
</evidence>
<gene>
    <name evidence="1" type="ORF">DWU98_21480</name>
</gene>
<name>A0A370WRZ7_9GAMM</name>
<dbReference type="AlphaFoldDB" id="A0A370WRZ7"/>
<feature type="non-terminal residue" evidence="1">
    <location>
        <position position="151"/>
    </location>
</feature>
<comment type="caution">
    <text evidence="1">The sequence shown here is derived from an EMBL/GenBank/DDBJ whole genome shotgun (WGS) entry which is preliminary data.</text>
</comment>
<evidence type="ECO:0000313" key="2">
    <source>
        <dbReference type="Proteomes" id="UP000254258"/>
    </source>
</evidence>
<protein>
    <submittedName>
        <fullName evidence="1">Sel1 repeat family protein</fullName>
    </submittedName>
</protein>
<dbReference type="SUPFAM" id="SSF81901">
    <property type="entry name" value="HCP-like"/>
    <property type="match status" value="1"/>
</dbReference>
<keyword evidence="2" id="KW-1185">Reference proteome</keyword>
<reference evidence="1 2" key="1">
    <citation type="submission" date="2018-07" db="EMBL/GenBank/DDBJ databases">
        <title>Dyella monticola sp. nov. and Dyella psychrodurans sp. nov. isolated from monsoon evergreen broad-leaved forest soil of Dinghu Mountain, China.</title>
        <authorList>
            <person name="Gao Z."/>
            <person name="Qiu L."/>
        </authorList>
    </citation>
    <scope>NUCLEOTIDE SEQUENCE [LARGE SCALE GENOMIC DNA]</scope>
    <source>
        <strain evidence="1 2">4G-K06</strain>
    </source>
</reference>
<proteinExistence type="predicted"/>
<dbReference type="InterPro" id="IPR011990">
    <property type="entry name" value="TPR-like_helical_dom_sf"/>
</dbReference>
<dbReference type="PROSITE" id="PS51257">
    <property type="entry name" value="PROKAR_LIPOPROTEIN"/>
    <property type="match status" value="1"/>
</dbReference>
<dbReference type="Proteomes" id="UP000254258">
    <property type="component" value="Unassembled WGS sequence"/>
</dbReference>